<dbReference type="OrthoDB" id="6001663at2"/>
<accession>A0A3N4D8S1</accession>
<dbReference type="EMBL" id="CP072385">
    <property type="protein sequence ID" value="QUC10205.1"/>
    <property type="molecule type" value="Genomic_DNA"/>
</dbReference>
<dbReference type="AlphaFoldDB" id="A0A3N4D8S1"/>
<dbReference type="EMBL" id="LR134406">
    <property type="protein sequence ID" value="VEH69758.1"/>
    <property type="molecule type" value="Genomic_DNA"/>
</dbReference>
<dbReference type="GeneID" id="64406516"/>
<protein>
    <submittedName>
        <fullName evidence="4">Uncharacterized protein</fullName>
    </submittedName>
</protein>
<keyword evidence="2" id="KW-0812">Transmembrane</keyword>
<evidence type="ECO:0000256" key="1">
    <source>
        <dbReference type="SAM" id="MobiDB-lite"/>
    </source>
</evidence>
<feature type="compositionally biased region" description="Basic and acidic residues" evidence="1">
    <location>
        <begin position="72"/>
        <end position="93"/>
    </location>
</feature>
<reference evidence="3" key="2">
    <citation type="submission" date="2021-03" db="EMBL/GenBank/DDBJ databases">
        <title>Human Oral Microbial Genomes.</title>
        <authorList>
            <person name="Johnston C.D."/>
            <person name="Chen T."/>
            <person name="Dewhirst F.E."/>
        </authorList>
    </citation>
    <scope>NUCLEOTIDE SEQUENCE</scope>
    <source>
        <strain evidence="3">F0714</strain>
    </source>
</reference>
<reference evidence="4 5" key="1">
    <citation type="submission" date="2018-12" db="EMBL/GenBank/DDBJ databases">
        <authorList>
            <consortium name="Pathogen Informatics"/>
        </authorList>
    </citation>
    <scope>NUCLEOTIDE SEQUENCE [LARGE SCALE GENOMIC DNA]</scope>
    <source>
        <strain evidence="4 5">NCTC12967</strain>
    </source>
</reference>
<gene>
    <name evidence="3" type="ORF">J5A53_10370</name>
    <name evidence="4" type="ORF">NCTC12967_01036</name>
</gene>
<keyword evidence="2" id="KW-1133">Transmembrane helix</keyword>
<dbReference type="RefSeq" id="WP_014846150.1">
    <property type="nucleotide sequence ID" value="NZ_CAJZDL010000005.1"/>
</dbReference>
<name>A0A3N4D8S1_9ACTN</name>
<keyword evidence="5" id="KW-1185">Reference proteome</keyword>
<feature type="region of interest" description="Disordered" evidence="1">
    <location>
        <begin position="70"/>
        <end position="93"/>
    </location>
</feature>
<proteinExistence type="predicted"/>
<keyword evidence="2" id="KW-0472">Membrane</keyword>
<evidence type="ECO:0000313" key="4">
    <source>
        <dbReference type="EMBL" id="VEH69758.1"/>
    </source>
</evidence>
<evidence type="ECO:0000313" key="3">
    <source>
        <dbReference type="EMBL" id="QUC10205.1"/>
    </source>
</evidence>
<feature type="transmembrane region" description="Helical" evidence="2">
    <location>
        <begin position="15"/>
        <end position="35"/>
    </location>
</feature>
<dbReference type="Proteomes" id="UP000273044">
    <property type="component" value="Chromosome"/>
</dbReference>
<sequence length="93" mass="10837">MSFWMVLLERSSSGSIRLALLALGPIAAIAFYGYIMSRYRNADKSYQFEETTRVELQDVQGSDTYLESIGRTQEKHVEGHEYSKEPRNRLRTW</sequence>
<evidence type="ECO:0000313" key="5">
    <source>
        <dbReference type="Proteomes" id="UP000273044"/>
    </source>
</evidence>
<evidence type="ECO:0000256" key="2">
    <source>
        <dbReference type="SAM" id="Phobius"/>
    </source>
</evidence>
<organism evidence="4 5">
    <name type="scientific">Arachnia propionica</name>
    <dbReference type="NCBI Taxonomy" id="1750"/>
    <lineage>
        <taxon>Bacteria</taxon>
        <taxon>Bacillati</taxon>
        <taxon>Actinomycetota</taxon>
        <taxon>Actinomycetes</taxon>
        <taxon>Propionibacteriales</taxon>
        <taxon>Propionibacteriaceae</taxon>
        <taxon>Arachnia</taxon>
    </lineage>
</organism>
<dbReference type="Proteomes" id="UP000677180">
    <property type="component" value="Chromosome"/>
</dbReference>